<keyword evidence="3" id="KW-0378">Hydrolase</keyword>
<evidence type="ECO:0000313" key="3">
    <source>
        <dbReference type="EMBL" id="QXJ24652.1"/>
    </source>
</evidence>
<accession>A0ABX8R3V1</accession>
<dbReference type="Pfam" id="PF05685">
    <property type="entry name" value="Uma2"/>
    <property type="match status" value="1"/>
</dbReference>
<dbReference type="PANTHER" id="PTHR35400">
    <property type="entry name" value="SLR1083 PROTEIN"/>
    <property type="match status" value="1"/>
</dbReference>
<dbReference type="GO" id="GO:0004519">
    <property type="term" value="F:endonuclease activity"/>
    <property type="evidence" value="ECO:0007669"/>
    <property type="project" value="UniProtKB-KW"/>
</dbReference>
<feature type="domain" description="Putative restriction endonuclease" evidence="2">
    <location>
        <begin position="26"/>
        <end position="171"/>
    </location>
</feature>
<feature type="region of interest" description="Disordered" evidence="1">
    <location>
        <begin position="129"/>
        <end position="149"/>
    </location>
</feature>
<dbReference type="PANTHER" id="PTHR35400:SF3">
    <property type="entry name" value="SLL1072 PROTEIN"/>
    <property type="match status" value="1"/>
</dbReference>
<keyword evidence="4" id="KW-1185">Reference proteome</keyword>
<organism evidence="3 4">
    <name type="scientific">Actinomadura graeca</name>
    <dbReference type="NCBI Taxonomy" id="2750812"/>
    <lineage>
        <taxon>Bacteria</taxon>
        <taxon>Bacillati</taxon>
        <taxon>Actinomycetota</taxon>
        <taxon>Actinomycetes</taxon>
        <taxon>Streptosporangiales</taxon>
        <taxon>Thermomonosporaceae</taxon>
        <taxon>Actinomadura</taxon>
    </lineage>
</organism>
<dbReference type="SUPFAM" id="SSF52980">
    <property type="entry name" value="Restriction endonuclease-like"/>
    <property type="match status" value="1"/>
</dbReference>
<name>A0ABX8R3V1_9ACTN</name>
<dbReference type="Gene3D" id="3.90.1570.10">
    <property type="entry name" value="tt1808, chain A"/>
    <property type="match status" value="1"/>
</dbReference>
<dbReference type="CDD" id="cd06260">
    <property type="entry name" value="DUF820-like"/>
    <property type="match status" value="1"/>
</dbReference>
<dbReference type="RefSeq" id="WP_231330541.1">
    <property type="nucleotide sequence ID" value="NZ_CP059572.1"/>
</dbReference>
<dbReference type="Proteomes" id="UP001049518">
    <property type="component" value="Chromosome"/>
</dbReference>
<gene>
    <name evidence="3" type="ORF">AGRA3207_006022</name>
</gene>
<dbReference type="InterPro" id="IPR008538">
    <property type="entry name" value="Uma2"/>
</dbReference>
<evidence type="ECO:0000259" key="2">
    <source>
        <dbReference type="Pfam" id="PF05685"/>
    </source>
</evidence>
<keyword evidence="3" id="KW-0540">Nuclease</keyword>
<reference evidence="3" key="1">
    <citation type="submission" date="2020-07" db="EMBL/GenBank/DDBJ databases">
        <authorList>
            <person name="Tarantini F.S."/>
            <person name="Hong K.W."/>
            <person name="Chan K.G."/>
        </authorList>
    </citation>
    <scope>NUCLEOTIDE SEQUENCE</scope>
    <source>
        <strain evidence="3">32-07</strain>
    </source>
</reference>
<proteinExistence type="predicted"/>
<dbReference type="EMBL" id="CP059572">
    <property type="protein sequence ID" value="QXJ24652.1"/>
    <property type="molecule type" value="Genomic_DNA"/>
</dbReference>
<evidence type="ECO:0000256" key="1">
    <source>
        <dbReference type="SAM" id="MobiDB-lite"/>
    </source>
</evidence>
<protein>
    <submittedName>
        <fullName evidence="3">Uma2 family endonuclease</fullName>
    </submittedName>
</protein>
<evidence type="ECO:0000313" key="4">
    <source>
        <dbReference type="Proteomes" id="UP001049518"/>
    </source>
</evidence>
<sequence>MTVVDHTGPMLLPDTAYDMWARGELDDFVHAPESSRVEVIGGSVVVSPPPALEHNAVVGDISYALAQARAGREGFPWRADQGTGLSLVGIGEGFSPDLVVLDRDVYLAARRSRVKTLVPDQVELVVAVTSSSTAENDRRPAKSTRKQPESSKWNRYAVAEIPYYLLVDRSPKIMKSTLYSIPDRGSAAYLHEESWPFGDTDRLPDPFDLDIDTSEWTPWQD</sequence>
<dbReference type="InterPro" id="IPR012296">
    <property type="entry name" value="Nuclease_put_TT1808"/>
</dbReference>
<keyword evidence="3" id="KW-0255">Endonuclease</keyword>
<dbReference type="InterPro" id="IPR011335">
    <property type="entry name" value="Restrct_endonuc-II-like"/>
</dbReference>